<evidence type="ECO:0000256" key="5">
    <source>
        <dbReference type="ARBA" id="ARBA00007434"/>
    </source>
</evidence>
<dbReference type="Gene3D" id="3.30.40.10">
    <property type="entry name" value="Zinc/RING finger domain, C3HC4 (zinc finger)"/>
    <property type="match status" value="1"/>
</dbReference>
<keyword evidence="8" id="KW-0808">Transferase</keyword>
<dbReference type="GO" id="GO:0006511">
    <property type="term" value="P:ubiquitin-dependent protein catabolic process"/>
    <property type="evidence" value="ECO:0007669"/>
    <property type="project" value="InterPro"/>
</dbReference>
<dbReference type="GO" id="GO:0034450">
    <property type="term" value="F:ubiquitin-ubiquitin ligase activity"/>
    <property type="evidence" value="ECO:0007669"/>
    <property type="project" value="InterPro"/>
</dbReference>
<dbReference type="EMBL" id="ML014137">
    <property type="protein sequence ID" value="RKP02703.1"/>
    <property type="molecule type" value="Genomic_DNA"/>
</dbReference>
<dbReference type="PANTHER" id="PTHR13931:SF2">
    <property type="entry name" value="UBIQUITIN CONJUGATION FACTOR E4 B"/>
    <property type="match status" value="1"/>
</dbReference>
<dbReference type="GO" id="GO:0005634">
    <property type="term" value="C:nucleus"/>
    <property type="evidence" value="ECO:0007669"/>
    <property type="project" value="UniProtKB-SubCell"/>
</dbReference>
<dbReference type="SUPFAM" id="SSF57850">
    <property type="entry name" value="RING/U-box"/>
    <property type="match status" value="1"/>
</dbReference>
<dbReference type="InterPro" id="IPR045132">
    <property type="entry name" value="UBE4"/>
</dbReference>
<evidence type="ECO:0000256" key="9">
    <source>
        <dbReference type="ARBA" id="ARBA00022786"/>
    </source>
</evidence>
<keyword evidence="13" id="KW-1185">Reference proteome</keyword>
<evidence type="ECO:0000256" key="3">
    <source>
        <dbReference type="ARBA" id="ARBA00004496"/>
    </source>
</evidence>
<protein>
    <recommendedName>
        <fullName evidence="6">RING-type E3 ubiquitin transferase</fullName>
        <ecNumber evidence="6">2.3.2.27</ecNumber>
    </recommendedName>
</protein>
<evidence type="ECO:0000256" key="4">
    <source>
        <dbReference type="ARBA" id="ARBA00004906"/>
    </source>
</evidence>
<dbReference type="GO" id="GO:0000209">
    <property type="term" value="P:protein polyubiquitination"/>
    <property type="evidence" value="ECO:0007669"/>
    <property type="project" value="TreeGrafter"/>
</dbReference>
<proteinExistence type="inferred from homology"/>
<dbReference type="Pfam" id="PF04564">
    <property type="entry name" value="U-box"/>
    <property type="match status" value="1"/>
</dbReference>
<dbReference type="GO" id="GO:0005737">
    <property type="term" value="C:cytoplasm"/>
    <property type="evidence" value="ECO:0007669"/>
    <property type="project" value="UniProtKB-SubCell"/>
</dbReference>
<evidence type="ECO:0000256" key="6">
    <source>
        <dbReference type="ARBA" id="ARBA00012483"/>
    </source>
</evidence>
<feature type="domain" description="U-box" evidence="11">
    <location>
        <begin position="674"/>
        <end position="748"/>
    </location>
</feature>
<evidence type="ECO:0000256" key="2">
    <source>
        <dbReference type="ARBA" id="ARBA00004123"/>
    </source>
</evidence>
<comment type="catalytic activity">
    <reaction evidence="1">
        <text>S-ubiquitinyl-[E2 ubiquitin-conjugating enzyme]-L-cysteine + [acceptor protein]-L-lysine = [E2 ubiquitin-conjugating enzyme]-L-cysteine + N(6)-ubiquitinyl-[acceptor protein]-L-lysine.</text>
        <dbReference type="EC" id="2.3.2.27"/>
    </reaction>
</comment>
<keyword evidence="10" id="KW-0539">Nucleus</keyword>
<comment type="pathway">
    <text evidence="4">Protein modification; protein ubiquitination.</text>
</comment>
<evidence type="ECO:0000256" key="10">
    <source>
        <dbReference type="ARBA" id="ARBA00023242"/>
    </source>
</evidence>
<evidence type="ECO:0000256" key="1">
    <source>
        <dbReference type="ARBA" id="ARBA00000900"/>
    </source>
</evidence>
<accession>A0A4P9XBC4</accession>
<evidence type="ECO:0000259" key="11">
    <source>
        <dbReference type="PROSITE" id="PS51698"/>
    </source>
</evidence>
<dbReference type="InterPro" id="IPR019474">
    <property type="entry name" value="Ub_conjug_fac_E4_core"/>
</dbReference>
<evidence type="ECO:0000313" key="12">
    <source>
        <dbReference type="EMBL" id="RKP02703.1"/>
    </source>
</evidence>
<evidence type="ECO:0000256" key="7">
    <source>
        <dbReference type="ARBA" id="ARBA00022490"/>
    </source>
</evidence>
<dbReference type="AlphaFoldDB" id="A0A4P9XBC4"/>
<dbReference type="Pfam" id="PF10408">
    <property type="entry name" value="Ufd2P_core"/>
    <property type="match status" value="1"/>
</dbReference>
<gene>
    <name evidence="12" type="ORF">CXG81DRAFT_10500</name>
</gene>
<dbReference type="InterPro" id="IPR003613">
    <property type="entry name" value="Ubox_domain"/>
</dbReference>
<dbReference type="SMART" id="SM00504">
    <property type="entry name" value="Ubox"/>
    <property type="match status" value="1"/>
</dbReference>
<dbReference type="FunFam" id="3.30.40.10:FF:000055">
    <property type="entry name" value="Ubiquitin conjugation factor e4 a"/>
    <property type="match status" value="1"/>
</dbReference>
<dbReference type="UniPathway" id="UPA00143"/>
<keyword evidence="9" id="KW-0833">Ubl conjugation pathway</keyword>
<dbReference type="InterPro" id="IPR013083">
    <property type="entry name" value="Znf_RING/FYVE/PHD"/>
</dbReference>
<dbReference type="EC" id="2.3.2.27" evidence="6"/>
<reference evidence="13" key="1">
    <citation type="journal article" date="2018" name="Nat. Microbiol.">
        <title>Leveraging single-cell genomics to expand the fungal tree of life.</title>
        <authorList>
            <person name="Ahrendt S.R."/>
            <person name="Quandt C.A."/>
            <person name="Ciobanu D."/>
            <person name="Clum A."/>
            <person name="Salamov A."/>
            <person name="Andreopoulos B."/>
            <person name="Cheng J.F."/>
            <person name="Woyke T."/>
            <person name="Pelin A."/>
            <person name="Henrissat B."/>
            <person name="Reynolds N.K."/>
            <person name="Benny G.L."/>
            <person name="Smith M.E."/>
            <person name="James T.Y."/>
            <person name="Grigoriev I.V."/>
        </authorList>
    </citation>
    <scope>NUCLEOTIDE SEQUENCE [LARGE SCALE GENOMIC DNA]</scope>
    <source>
        <strain evidence="13">ATCC 52028</strain>
    </source>
</reference>
<dbReference type="GO" id="GO:0036503">
    <property type="term" value="P:ERAD pathway"/>
    <property type="evidence" value="ECO:0007669"/>
    <property type="project" value="InterPro"/>
</dbReference>
<dbReference type="PANTHER" id="PTHR13931">
    <property type="entry name" value="UBIQUITINATION FACTOR E4"/>
    <property type="match status" value="1"/>
</dbReference>
<comment type="similarity">
    <text evidence="5">Belongs to the ubiquitin conjugation factor E4 family.</text>
</comment>
<dbReference type="STRING" id="1555241.A0A4P9XBC4"/>
<comment type="subcellular location">
    <subcellularLocation>
        <location evidence="3">Cytoplasm</location>
    </subcellularLocation>
    <subcellularLocation>
        <location evidence="2">Nucleus</location>
    </subcellularLocation>
</comment>
<evidence type="ECO:0000313" key="13">
    <source>
        <dbReference type="Proteomes" id="UP000274922"/>
    </source>
</evidence>
<keyword evidence="7" id="KW-0963">Cytoplasm</keyword>
<evidence type="ECO:0000256" key="8">
    <source>
        <dbReference type="ARBA" id="ARBA00022679"/>
    </source>
</evidence>
<dbReference type="Proteomes" id="UP000274922">
    <property type="component" value="Unassembled WGS sequence"/>
</dbReference>
<dbReference type="GO" id="GO:0000151">
    <property type="term" value="C:ubiquitin ligase complex"/>
    <property type="evidence" value="ECO:0007669"/>
    <property type="project" value="InterPro"/>
</dbReference>
<dbReference type="PROSITE" id="PS51698">
    <property type="entry name" value="U_BOX"/>
    <property type="match status" value="1"/>
</dbReference>
<dbReference type="OrthoDB" id="20295at2759"/>
<organism evidence="12 13">
    <name type="scientific">Caulochytrium protostelioides</name>
    <dbReference type="NCBI Taxonomy" id="1555241"/>
    <lineage>
        <taxon>Eukaryota</taxon>
        <taxon>Fungi</taxon>
        <taxon>Fungi incertae sedis</taxon>
        <taxon>Chytridiomycota</taxon>
        <taxon>Chytridiomycota incertae sedis</taxon>
        <taxon>Chytridiomycetes</taxon>
        <taxon>Caulochytriales</taxon>
        <taxon>Caulochytriaceae</taxon>
        <taxon>Caulochytrium</taxon>
    </lineage>
</organism>
<name>A0A4P9XBC4_9FUNG</name>
<sequence>MASPQLYGAPIGRDRNLADVMAAQETLRGTCLTITNALSALTMPLIKRGPQTKDAMLGWLARAFDANKARGRLRVDRRHVASDGFMFNCLKLLLLWVQPMTDFGLTKLHLIDPAYLFTASTRLEAWSDETAMAVDRATWLSMRDRWQQRHTAHHQAAPKFVTEVFYLTLAGLHYGFLATIKFYTQFQKDIDHTASEIKRLRATWRAQTAAAATPPAGSTAAATLSPQHQATLTAFMLRKAIANHDHMVALQLAMQAALFDRATWDQIIAFYRLLAGWMLRILATEPSQVIQGQLEAVPRLNVEGRRHPLPADTLFATLPEWVVEDYVDFYVFVCRHHPVLFQEVVPDDFLTFAMVILDQPHVIKNPYLKSKLVEVLFYFTLPIYRDRDGQPISRVRDSLAIHPLCQQRLVRVLLRFYVDVEQTGMASQFYDKFNIRYNISQIIRAIWDQPLHRHEIIKQARALTSFVRFVNLLMNDTTYLLDEALTKLGDIHSLQKEMDSAEWATQPQAYQEEKRQALSQAERQATSCMSLGNETVHMLQLFTQESEIVEPFMEAYIVERLAAMMNYNLAALAGPKCTELKVRHPERYHFNPKRLLSELILIYLHLADQPAFVAAMAKDGRSYARQHFERAGTILIKHHLLDPGPKGLGALTQLVSAIEAAIAADVQEEDDLGDVPDHFMDPLMFTIMNEPVILPTSNMTLDLSTIKSHLLSDTHDPFNRQPLVIEDVVPNTALKAEIAAWRAARREAKQAANAAP</sequence>